<organism evidence="2 4">
    <name type="scientific">Curtobacterium luteum</name>
    <dbReference type="NCBI Taxonomy" id="33881"/>
    <lineage>
        <taxon>Bacteria</taxon>
        <taxon>Bacillati</taxon>
        <taxon>Actinomycetota</taxon>
        <taxon>Actinomycetes</taxon>
        <taxon>Micrococcales</taxon>
        <taxon>Microbacteriaceae</taxon>
        <taxon>Curtobacterium</taxon>
    </lineage>
</organism>
<dbReference type="EMBL" id="JAFBCG010000001">
    <property type="protein sequence ID" value="MBM7801080.1"/>
    <property type="molecule type" value="Genomic_DNA"/>
</dbReference>
<reference evidence="2" key="2">
    <citation type="submission" date="2020-09" db="EMBL/GenBank/DDBJ databases">
        <authorList>
            <person name="Sun Q."/>
            <person name="Ohkuma M."/>
        </authorList>
    </citation>
    <scope>NUCLEOTIDE SEQUENCE</scope>
    <source>
        <strain evidence="2">JCM 1480</strain>
    </source>
</reference>
<gene>
    <name evidence="2" type="ORF">GCM10009769_24750</name>
    <name evidence="3" type="ORF">JOE58_000331</name>
</gene>
<dbReference type="EMBL" id="BMOI01000011">
    <property type="protein sequence ID" value="GGL05617.1"/>
    <property type="molecule type" value="Genomic_DNA"/>
</dbReference>
<evidence type="ECO:0000313" key="4">
    <source>
        <dbReference type="Proteomes" id="UP000648535"/>
    </source>
</evidence>
<dbReference type="RefSeq" id="WP_175328203.1">
    <property type="nucleotide sequence ID" value="NZ_BMOI01000011.1"/>
</dbReference>
<dbReference type="Proteomes" id="UP000648535">
    <property type="component" value="Unassembled WGS sequence"/>
</dbReference>
<dbReference type="Proteomes" id="UP000746584">
    <property type="component" value="Unassembled WGS sequence"/>
</dbReference>
<evidence type="ECO:0000313" key="5">
    <source>
        <dbReference type="Proteomes" id="UP000746584"/>
    </source>
</evidence>
<reference evidence="2" key="1">
    <citation type="journal article" date="2014" name="Int. J. Syst. Evol. Microbiol.">
        <title>Complete genome sequence of Corynebacterium casei LMG S-19264T (=DSM 44701T), isolated from a smear-ripened cheese.</title>
        <authorList>
            <consortium name="US DOE Joint Genome Institute (JGI-PGF)"/>
            <person name="Walter F."/>
            <person name="Albersmeier A."/>
            <person name="Kalinowski J."/>
            <person name="Ruckert C."/>
        </authorList>
    </citation>
    <scope>NUCLEOTIDE SEQUENCE</scope>
    <source>
        <strain evidence="2">JCM 1480</strain>
    </source>
</reference>
<sequence>MTKYESDDAVQPARITTYRSLRKAARRGRAVEETLPTPSLADLRWPEATSGSRTR</sequence>
<evidence type="ECO:0000256" key="1">
    <source>
        <dbReference type="SAM" id="MobiDB-lite"/>
    </source>
</evidence>
<evidence type="ECO:0000313" key="2">
    <source>
        <dbReference type="EMBL" id="GGL05617.1"/>
    </source>
</evidence>
<accession>A0A8H9GB71</accession>
<proteinExistence type="predicted"/>
<dbReference type="AlphaFoldDB" id="A0A8H9GB71"/>
<name>A0A8H9GB71_9MICO</name>
<evidence type="ECO:0000313" key="3">
    <source>
        <dbReference type="EMBL" id="MBM7801080.1"/>
    </source>
</evidence>
<protein>
    <submittedName>
        <fullName evidence="2">Uncharacterized protein</fullName>
    </submittedName>
</protein>
<feature type="region of interest" description="Disordered" evidence="1">
    <location>
        <begin position="25"/>
        <end position="55"/>
    </location>
</feature>
<keyword evidence="5" id="KW-1185">Reference proteome</keyword>
<reference evidence="3 5" key="3">
    <citation type="submission" date="2021-01" db="EMBL/GenBank/DDBJ databases">
        <title>Sequencing the genomes of 1000 actinobacteria strains.</title>
        <authorList>
            <person name="Klenk H.-P."/>
        </authorList>
    </citation>
    <scope>NUCLEOTIDE SEQUENCE [LARGE SCALE GENOMIC DNA]</scope>
    <source>
        <strain evidence="3 5">DSM 20542</strain>
    </source>
</reference>
<comment type="caution">
    <text evidence="2">The sequence shown here is derived from an EMBL/GenBank/DDBJ whole genome shotgun (WGS) entry which is preliminary data.</text>
</comment>